<evidence type="ECO:0000313" key="1">
    <source>
        <dbReference type="EMBL" id="BBH07189.1"/>
    </source>
</evidence>
<keyword evidence="1" id="KW-0378">Hydrolase</keyword>
<dbReference type="AlphaFoldDB" id="A0A4Y1RS88"/>
<reference evidence="1" key="1">
    <citation type="journal article" date="2019" name="Science">
        <title>Mutation of a bHLH transcription factor allowed almond domestication.</title>
        <authorList>
            <person name="Sanchez-Perez R."/>
            <person name="Pavan S."/>
            <person name="Mazzeo R."/>
            <person name="Moldovan C."/>
            <person name="Aiese Cigliano R."/>
            <person name="Del Cueto J."/>
            <person name="Ricciardi F."/>
            <person name="Lotti C."/>
            <person name="Ricciardi L."/>
            <person name="Dicenta F."/>
            <person name="Lopez-Marques R.L."/>
            <person name="Lindberg Moller B."/>
        </authorList>
    </citation>
    <scope>NUCLEOTIDE SEQUENCE</scope>
</reference>
<gene>
    <name evidence="1" type="ORF">Prudu_019054</name>
</gene>
<sequence length="80" mass="8931">MVRQQLGLNLPMGLPRLVGPSSCKAKPCALEGVLEPGAAFCLGWAKRWTCRKNSCRMEYNILNEKNSIPLINKNKRSTID</sequence>
<protein>
    <submittedName>
        <fullName evidence="1">Alpha/beta-Hydrolases superfamily protein</fullName>
    </submittedName>
</protein>
<dbReference type="EMBL" id="AP019303">
    <property type="protein sequence ID" value="BBH07189.1"/>
    <property type="molecule type" value="Genomic_DNA"/>
</dbReference>
<organism evidence="1">
    <name type="scientific">Prunus dulcis</name>
    <name type="common">Almond</name>
    <name type="synonym">Amygdalus dulcis</name>
    <dbReference type="NCBI Taxonomy" id="3755"/>
    <lineage>
        <taxon>Eukaryota</taxon>
        <taxon>Viridiplantae</taxon>
        <taxon>Streptophyta</taxon>
        <taxon>Embryophyta</taxon>
        <taxon>Tracheophyta</taxon>
        <taxon>Spermatophyta</taxon>
        <taxon>Magnoliopsida</taxon>
        <taxon>eudicotyledons</taxon>
        <taxon>Gunneridae</taxon>
        <taxon>Pentapetalae</taxon>
        <taxon>rosids</taxon>
        <taxon>fabids</taxon>
        <taxon>Rosales</taxon>
        <taxon>Rosaceae</taxon>
        <taxon>Amygdaloideae</taxon>
        <taxon>Amygdaleae</taxon>
        <taxon>Prunus</taxon>
    </lineage>
</organism>
<proteinExistence type="predicted"/>
<accession>A0A4Y1RS88</accession>
<dbReference type="GO" id="GO:0016787">
    <property type="term" value="F:hydrolase activity"/>
    <property type="evidence" value="ECO:0007669"/>
    <property type="project" value="UniProtKB-KW"/>
</dbReference>
<name>A0A4Y1RS88_PRUDU</name>